<keyword evidence="3" id="KW-0963">Cytoplasm</keyword>
<dbReference type="PATRIC" id="fig|1619000.3.peg.1045"/>
<evidence type="ECO:0000256" key="4">
    <source>
        <dbReference type="RuleBase" id="RU000535"/>
    </source>
</evidence>
<dbReference type="SUPFAM" id="SSF50129">
    <property type="entry name" value="GroES-like"/>
    <property type="match status" value="1"/>
</dbReference>
<evidence type="ECO:0000256" key="2">
    <source>
        <dbReference type="ARBA" id="ARBA00023186"/>
    </source>
</evidence>
<comment type="similarity">
    <text evidence="1 3 4">Belongs to the GroES chaperonin family.</text>
</comment>
<dbReference type="NCBIfam" id="NF001531">
    <property type="entry name" value="PRK00364.2-2"/>
    <property type="match status" value="1"/>
</dbReference>
<dbReference type="Pfam" id="PF00166">
    <property type="entry name" value="Cpn10"/>
    <property type="match status" value="1"/>
</dbReference>
<dbReference type="HAMAP" id="MF_00580">
    <property type="entry name" value="CH10"/>
    <property type="match status" value="1"/>
</dbReference>
<dbReference type="InterPro" id="IPR037124">
    <property type="entry name" value="Chaperonin_GroES_sf"/>
</dbReference>
<comment type="subcellular location">
    <subcellularLocation>
        <location evidence="3">Cytoplasm</location>
    </subcellularLocation>
</comment>
<dbReference type="GO" id="GO:0051082">
    <property type="term" value="F:unfolded protein binding"/>
    <property type="evidence" value="ECO:0007669"/>
    <property type="project" value="TreeGrafter"/>
</dbReference>
<protein>
    <recommendedName>
        <fullName evidence="3">Co-chaperonin GroES</fullName>
    </recommendedName>
    <alternativeName>
        <fullName evidence="3">10 kDa chaperonin</fullName>
    </alternativeName>
    <alternativeName>
        <fullName evidence="3">Chaperonin-10</fullName>
        <shortName evidence="3">Cpn10</shortName>
    </alternativeName>
</protein>
<dbReference type="CDD" id="cd00320">
    <property type="entry name" value="cpn10"/>
    <property type="match status" value="1"/>
</dbReference>
<dbReference type="GO" id="GO:0051087">
    <property type="term" value="F:protein-folding chaperone binding"/>
    <property type="evidence" value="ECO:0007669"/>
    <property type="project" value="TreeGrafter"/>
</dbReference>
<evidence type="ECO:0000313" key="5">
    <source>
        <dbReference type="EMBL" id="KKT68197.1"/>
    </source>
</evidence>
<comment type="caution">
    <text evidence="5">The sequence shown here is derived from an EMBL/GenBank/DDBJ whole genome shotgun (WGS) entry which is preliminary data.</text>
</comment>
<accession>A0A0G1LHI7</accession>
<dbReference type="FunFam" id="2.30.33.40:FF:000001">
    <property type="entry name" value="10 kDa chaperonin"/>
    <property type="match status" value="1"/>
</dbReference>
<dbReference type="InterPro" id="IPR011032">
    <property type="entry name" value="GroES-like_sf"/>
</dbReference>
<dbReference type="AlphaFoldDB" id="A0A0G1LHI7"/>
<evidence type="ECO:0000313" key="6">
    <source>
        <dbReference type="Proteomes" id="UP000034154"/>
    </source>
</evidence>
<sequence length="97" mass="10551">MPLKPLGDHVIVKPISNEDEVTKAGIVLPSTVDKDRPERGEVIAVGPGRILDNGSRSVMDIFVGQKVVFKKYAPDEVKIDGQNFLVINVSEVIAVIE</sequence>
<dbReference type="PANTHER" id="PTHR10772:SF58">
    <property type="entry name" value="CO-CHAPERONIN GROES"/>
    <property type="match status" value="1"/>
</dbReference>
<dbReference type="GO" id="GO:0044183">
    <property type="term" value="F:protein folding chaperone"/>
    <property type="evidence" value="ECO:0007669"/>
    <property type="project" value="InterPro"/>
</dbReference>
<evidence type="ECO:0000256" key="1">
    <source>
        <dbReference type="ARBA" id="ARBA00006975"/>
    </source>
</evidence>
<dbReference type="Gene3D" id="2.30.33.40">
    <property type="entry name" value="GroES chaperonin"/>
    <property type="match status" value="1"/>
</dbReference>
<dbReference type="GO" id="GO:0005737">
    <property type="term" value="C:cytoplasm"/>
    <property type="evidence" value="ECO:0007669"/>
    <property type="project" value="UniProtKB-SubCell"/>
</dbReference>
<keyword evidence="2 3" id="KW-0143">Chaperone</keyword>
<organism evidence="5 6">
    <name type="scientific">Candidatus Uhrbacteria bacterium GW2011_GWF2_44_350</name>
    <dbReference type="NCBI Taxonomy" id="1619000"/>
    <lineage>
        <taxon>Bacteria</taxon>
        <taxon>Candidatus Uhriibacteriota</taxon>
    </lineage>
</organism>
<dbReference type="GO" id="GO:0046872">
    <property type="term" value="F:metal ion binding"/>
    <property type="evidence" value="ECO:0007669"/>
    <property type="project" value="TreeGrafter"/>
</dbReference>
<dbReference type="Proteomes" id="UP000034154">
    <property type="component" value="Unassembled WGS sequence"/>
</dbReference>
<comment type="function">
    <text evidence="3 4">Together with the chaperonin GroEL, plays an essential role in assisting protein folding. The GroEL-GroES system forms a nano-cage that allows encapsulation of the non-native substrate proteins and provides a physical environment optimized to promote and accelerate protein folding. GroES binds to the apical surface of the GroEL ring, thereby capping the opening of the GroEL channel.</text>
</comment>
<name>A0A0G1LHI7_9BACT</name>
<proteinExistence type="inferred from homology"/>
<dbReference type="GO" id="GO:0005524">
    <property type="term" value="F:ATP binding"/>
    <property type="evidence" value="ECO:0007669"/>
    <property type="project" value="InterPro"/>
</dbReference>
<dbReference type="PRINTS" id="PR00297">
    <property type="entry name" value="CHAPERONIN10"/>
</dbReference>
<dbReference type="InterPro" id="IPR020818">
    <property type="entry name" value="Chaperonin_GroES"/>
</dbReference>
<evidence type="ECO:0000256" key="3">
    <source>
        <dbReference type="HAMAP-Rule" id="MF_00580"/>
    </source>
</evidence>
<gene>
    <name evidence="3" type="primary">groES</name>
    <name evidence="3" type="synonym">groS</name>
    <name evidence="5" type="ORF">UW63_C0085G0006</name>
</gene>
<dbReference type="EMBL" id="LCJB01000085">
    <property type="protein sequence ID" value="KKT68197.1"/>
    <property type="molecule type" value="Genomic_DNA"/>
</dbReference>
<reference evidence="5 6" key="1">
    <citation type="journal article" date="2015" name="Nature">
        <title>rRNA introns, odd ribosomes, and small enigmatic genomes across a large radiation of phyla.</title>
        <authorList>
            <person name="Brown C.T."/>
            <person name="Hug L.A."/>
            <person name="Thomas B.C."/>
            <person name="Sharon I."/>
            <person name="Castelle C.J."/>
            <person name="Singh A."/>
            <person name="Wilkins M.J."/>
            <person name="Williams K.H."/>
            <person name="Banfield J.F."/>
        </authorList>
    </citation>
    <scope>NUCLEOTIDE SEQUENCE [LARGE SCALE GENOMIC DNA]</scope>
</reference>
<dbReference type="PANTHER" id="PTHR10772">
    <property type="entry name" value="10 KDA HEAT SHOCK PROTEIN"/>
    <property type="match status" value="1"/>
</dbReference>
<dbReference type="SMART" id="SM00883">
    <property type="entry name" value="Cpn10"/>
    <property type="match status" value="1"/>
</dbReference>
<comment type="subunit">
    <text evidence="3">Heptamer of 7 subunits arranged in a ring. Interacts with the chaperonin GroEL.</text>
</comment>